<organism evidence="1 2">
    <name type="scientific">Nostoc spongiaeforme FACHB-130</name>
    <dbReference type="NCBI Taxonomy" id="1357510"/>
    <lineage>
        <taxon>Bacteria</taxon>
        <taxon>Bacillati</taxon>
        <taxon>Cyanobacteriota</taxon>
        <taxon>Cyanophyceae</taxon>
        <taxon>Nostocales</taxon>
        <taxon>Nostocaceae</taxon>
        <taxon>Nostoc</taxon>
    </lineage>
</organism>
<dbReference type="Proteomes" id="UP000603457">
    <property type="component" value="Unassembled WGS sequence"/>
</dbReference>
<dbReference type="EMBL" id="JACJTB010000067">
    <property type="protein sequence ID" value="MBD2598323.1"/>
    <property type="molecule type" value="Genomic_DNA"/>
</dbReference>
<comment type="caution">
    <text evidence="1">The sequence shown here is derived from an EMBL/GenBank/DDBJ whole genome shotgun (WGS) entry which is preliminary data.</text>
</comment>
<sequence>MTAQISDRVLYHQKFCDITGINGSGLFEPLQYGVKPVMISSACWRGYYCTYEVADKSLFLTQLNIGLSEADQLKAEQGDGLKLFGKTPARYTEYGQRIHLTSNKTETHWESSDFKIDGIRELIPFTGGLLLGNDFIRQMYVHMGFHPAYKFRTVYELIFDHGQLVEEHDRSSQMAQLREMLPIDTLKPGVSASRNEIKQWLKQCFSLEYKGFST</sequence>
<proteinExistence type="predicted"/>
<accession>A0ABR8G4X0</accession>
<dbReference type="RefSeq" id="WP_190693460.1">
    <property type="nucleotide sequence ID" value="NZ_JACJTB010000067.1"/>
</dbReference>
<name>A0ABR8G4X0_9NOSO</name>
<evidence type="ECO:0000313" key="1">
    <source>
        <dbReference type="EMBL" id="MBD2598323.1"/>
    </source>
</evidence>
<reference evidence="1 2" key="1">
    <citation type="journal article" date="2020" name="ISME J.">
        <title>Comparative genomics reveals insights into cyanobacterial evolution and habitat adaptation.</title>
        <authorList>
            <person name="Chen M.Y."/>
            <person name="Teng W.K."/>
            <person name="Zhao L."/>
            <person name="Hu C.X."/>
            <person name="Zhou Y.K."/>
            <person name="Han B.P."/>
            <person name="Song L.R."/>
            <person name="Shu W.S."/>
        </authorList>
    </citation>
    <scope>NUCLEOTIDE SEQUENCE [LARGE SCALE GENOMIC DNA]</scope>
    <source>
        <strain evidence="1 2">FACHB-130</strain>
    </source>
</reference>
<evidence type="ECO:0000313" key="2">
    <source>
        <dbReference type="Proteomes" id="UP000603457"/>
    </source>
</evidence>
<gene>
    <name evidence="1" type="ORF">H6G74_28940</name>
</gene>
<protein>
    <submittedName>
        <fullName evidence="1">Uncharacterized protein</fullName>
    </submittedName>
</protein>
<keyword evidence="2" id="KW-1185">Reference proteome</keyword>